<accession>A0A8S4PE32</accession>
<reference evidence="1" key="1">
    <citation type="submission" date="2022-03" db="EMBL/GenBank/DDBJ databases">
        <authorList>
            <person name="Martin C."/>
        </authorList>
    </citation>
    <scope>NUCLEOTIDE SEQUENCE</scope>
</reference>
<protein>
    <submittedName>
        <fullName evidence="1">Uncharacterized protein</fullName>
    </submittedName>
</protein>
<dbReference type="AlphaFoldDB" id="A0A8S4PE32"/>
<dbReference type="OrthoDB" id="6432957at2759"/>
<evidence type="ECO:0000313" key="2">
    <source>
        <dbReference type="Proteomes" id="UP000749559"/>
    </source>
</evidence>
<comment type="caution">
    <text evidence="1">The sequence shown here is derived from an EMBL/GenBank/DDBJ whole genome shotgun (WGS) entry which is preliminary data.</text>
</comment>
<dbReference type="EMBL" id="CAIIXF020000008">
    <property type="protein sequence ID" value="CAH1791567.1"/>
    <property type="molecule type" value="Genomic_DNA"/>
</dbReference>
<dbReference type="Proteomes" id="UP000749559">
    <property type="component" value="Unassembled WGS sequence"/>
</dbReference>
<feature type="non-terminal residue" evidence="1">
    <location>
        <position position="187"/>
    </location>
</feature>
<gene>
    <name evidence="1" type="ORF">OFUS_LOCUS16639</name>
</gene>
<name>A0A8S4PE32_OWEFU</name>
<organism evidence="1 2">
    <name type="scientific">Owenia fusiformis</name>
    <name type="common">Polychaete worm</name>
    <dbReference type="NCBI Taxonomy" id="6347"/>
    <lineage>
        <taxon>Eukaryota</taxon>
        <taxon>Metazoa</taxon>
        <taxon>Spiralia</taxon>
        <taxon>Lophotrochozoa</taxon>
        <taxon>Annelida</taxon>
        <taxon>Polychaeta</taxon>
        <taxon>Sedentaria</taxon>
        <taxon>Canalipalpata</taxon>
        <taxon>Sabellida</taxon>
        <taxon>Oweniida</taxon>
        <taxon>Oweniidae</taxon>
        <taxon>Owenia</taxon>
    </lineage>
</organism>
<sequence length="187" mass="21136">EDLWAVTSGERSFLITYLSRIVQYIVSRKLFFVITGIKMTKMQYVCLIATALVAIVTCEKQHPMVRRCILGCGMCVGFWGKQNYDGENCAIGCAKSLGKTIDMDCENIDYHVGKRSVLDHDTMEKRRFDVNTCQKSCENCVALYTNAHYDEFRCKVACSMTNGESTDVNCDKADVFLTKRSNPEITS</sequence>
<keyword evidence="2" id="KW-1185">Reference proteome</keyword>
<proteinExistence type="predicted"/>
<evidence type="ECO:0000313" key="1">
    <source>
        <dbReference type="EMBL" id="CAH1791567.1"/>
    </source>
</evidence>